<keyword evidence="6" id="KW-1185">Reference proteome</keyword>
<evidence type="ECO:0000313" key="5">
    <source>
        <dbReference type="EMBL" id="GJM55018.1"/>
    </source>
</evidence>
<gene>
    <name evidence="5" type="primary">pce1</name>
    <name evidence="5" type="ORF">ATOP_06730</name>
</gene>
<dbReference type="InterPro" id="IPR052159">
    <property type="entry name" value="Competence_DNA_uptake"/>
</dbReference>
<accession>A0AAV5B2E6</accession>
<reference evidence="5" key="1">
    <citation type="journal article" date="2022" name="Int. J. Syst. Evol. Microbiol.">
        <title>Granulimonas faecalis gen. nov., sp. nov., and Leptogranulimonas caecicola gen. nov., sp. nov., novel lactate-producing Atopobiaceae bacteria isolated from mouse intestines, and an emended description of the family Atopobiaceae.</title>
        <authorList>
            <person name="Morinaga K."/>
            <person name="Kusada H."/>
            <person name="Sakamoto S."/>
            <person name="Murakami T."/>
            <person name="Toyoda A."/>
            <person name="Mori H."/>
            <person name="Meng X.Y."/>
            <person name="Takashino M."/>
            <person name="Murotomi K."/>
            <person name="Tamaki H."/>
        </authorList>
    </citation>
    <scope>NUCLEOTIDE SEQUENCE</scope>
    <source>
        <strain evidence="5">OPF53</strain>
    </source>
</reference>
<evidence type="ECO:0000256" key="2">
    <source>
        <dbReference type="PROSITE-ProRule" id="PRU00591"/>
    </source>
</evidence>
<proteinExistence type="predicted"/>
<dbReference type="Proteomes" id="UP001055025">
    <property type="component" value="Unassembled WGS sequence"/>
</dbReference>
<feature type="chain" id="PRO_5043955097" evidence="3">
    <location>
        <begin position="21"/>
        <end position="707"/>
    </location>
</feature>
<organism evidence="5 6">
    <name type="scientific">Granulimonas faecalis</name>
    <dbReference type="NCBI Taxonomy" id="2894155"/>
    <lineage>
        <taxon>Bacteria</taxon>
        <taxon>Bacillati</taxon>
        <taxon>Actinomycetota</taxon>
        <taxon>Coriobacteriia</taxon>
        <taxon>Coriobacteriales</taxon>
        <taxon>Kribbibacteriaceae</taxon>
        <taxon>Granulimonas</taxon>
    </lineage>
</organism>
<evidence type="ECO:0000256" key="1">
    <source>
        <dbReference type="ARBA" id="ARBA00022737"/>
    </source>
</evidence>
<dbReference type="InterPro" id="IPR018337">
    <property type="entry name" value="Cell_wall/Cho-bd_repeat"/>
</dbReference>
<dbReference type="SUPFAM" id="SSF56281">
    <property type="entry name" value="Metallo-hydrolase/oxidoreductase"/>
    <property type="match status" value="1"/>
</dbReference>
<keyword evidence="3" id="KW-0732">Signal</keyword>
<feature type="domain" description="Metallo-beta-lactamase" evidence="4">
    <location>
        <begin position="63"/>
        <end position="137"/>
    </location>
</feature>
<dbReference type="Pfam" id="PF01473">
    <property type="entry name" value="Choline_bind_1"/>
    <property type="match status" value="7"/>
</dbReference>
<feature type="signal peptide" evidence="3">
    <location>
        <begin position="1"/>
        <end position="20"/>
    </location>
</feature>
<sequence>MNKRAFLFLGALLCGAVAFGAPTAARAEALPSNYAKIYVVSGADTDAIVLESVRDGQKVFGVVDAGEDDDAPDGSDPRYPARPGITRGSGITDRVFALLDGLGATADNVEFFIGTHPHSDHIGGADELIERYRPERVYLMPYNDDCVSTPSRLWDNLYVYDQAVAAVESCGAVLVQSFDPAAPVNPGVTTDGDGNVVVDPSPQVGNPRFSLGAMELEVVNYDQDYLSQPKWDANEFSLGVVVSANGHRAFLAGDIDNVDGDEDRLARQVGNVDVMKVAHHGWAKSNTSALMEALDPDMCVMTAPMRTVTPSDALLGWLAGRRPLVQFMDTGTARRAGLDSIIIDLTGAVITNNWPEDADATYVRNESPHCVSIVGGHLKPLVGWHTDPAGNRRYFDDSCFAAESRWVSADGGRYWVDAEGLVASGGTAKMDDGSMRLFDAGGKLVEGSGWKLLSGRYYLLDRDSRVLIGWQRVGGDTYYLDPQTGVMATGWTKAGDDWYWLRPNGARGSGWLNDRGAWYFLDRSSGAMQVGWLNVDGSRYFFDRGTGVMATGWTKVDGTWYWLRPTGSSWGPQGSVGTGWLQDGGRWYYLSGSGAMTTGWQRVGGAWYWLRPTSSPYGPEGSMGTGWLDDGGTWYHLSGSGAMDTGWLKKGGSWYWLASSGAMQVGWQRVGGTWYYLDPKTGGAMVTGTVVIDGRQERFSSSGAWLG</sequence>
<dbReference type="Gene3D" id="3.60.15.10">
    <property type="entry name" value="Ribonuclease Z/Hydroxyacylglutathione hydrolase-like"/>
    <property type="match status" value="1"/>
</dbReference>
<evidence type="ECO:0000313" key="6">
    <source>
        <dbReference type="Proteomes" id="UP001055025"/>
    </source>
</evidence>
<protein>
    <submittedName>
        <fullName evidence="5">Choline-binding protein E</fullName>
    </submittedName>
</protein>
<dbReference type="InterPro" id="IPR036866">
    <property type="entry name" value="RibonucZ/Hydroxyglut_hydro"/>
</dbReference>
<feature type="repeat" description="Cell wall-binding" evidence="2">
    <location>
        <begin position="577"/>
        <end position="596"/>
    </location>
</feature>
<dbReference type="Gene3D" id="2.10.270.10">
    <property type="entry name" value="Cholin Binding"/>
    <property type="match status" value="4"/>
</dbReference>
<comment type="caution">
    <text evidence="5">The sequence shown here is derived from an EMBL/GenBank/DDBJ whole genome shotgun (WGS) entry which is preliminary data.</text>
</comment>
<dbReference type="InterPro" id="IPR001279">
    <property type="entry name" value="Metallo-B-lactamas"/>
</dbReference>
<keyword evidence="1" id="KW-0677">Repeat</keyword>
<dbReference type="RefSeq" id="WP_265590663.1">
    <property type="nucleotide sequence ID" value="NZ_BQKC01000001.1"/>
</dbReference>
<evidence type="ECO:0000259" key="4">
    <source>
        <dbReference type="Pfam" id="PF00753"/>
    </source>
</evidence>
<dbReference type="PROSITE" id="PS51170">
    <property type="entry name" value="CW"/>
    <property type="match status" value="1"/>
</dbReference>
<dbReference type="EMBL" id="BQKC01000001">
    <property type="protein sequence ID" value="GJM55018.1"/>
    <property type="molecule type" value="Genomic_DNA"/>
</dbReference>
<dbReference type="AlphaFoldDB" id="A0AAV5B2E6"/>
<name>A0AAV5B2E6_9ACTN</name>
<dbReference type="Pfam" id="PF19127">
    <property type="entry name" value="Choline_bind_3"/>
    <property type="match status" value="1"/>
</dbReference>
<dbReference type="SUPFAM" id="SSF69360">
    <property type="entry name" value="Cell wall binding repeat"/>
    <property type="match status" value="2"/>
</dbReference>
<evidence type="ECO:0000256" key="3">
    <source>
        <dbReference type="SAM" id="SignalP"/>
    </source>
</evidence>
<dbReference type="PANTHER" id="PTHR30619">
    <property type="entry name" value="DNA INTERNALIZATION/COMPETENCE PROTEIN COMEC/REC2"/>
    <property type="match status" value="1"/>
</dbReference>
<dbReference type="Pfam" id="PF00753">
    <property type="entry name" value="Lactamase_B"/>
    <property type="match status" value="1"/>
</dbReference>
<dbReference type="PANTHER" id="PTHR30619:SF7">
    <property type="entry name" value="BETA-LACTAMASE DOMAIN PROTEIN"/>
    <property type="match status" value="1"/>
</dbReference>